<dbReference type="RefSeq" id="WP_052632363.1">
    <property type="nucleotide sequence ID" value="NZ_CP011144.1"/>
</dbReference>
<dbReference type="OrthoDB" id="5801755at2"/>
<reference evidence="1 2" key="1">
    <citation type="journal article" date="2015" name="Genome Announc.">
        <title>Complete Genome Sequence of Pseudoxanthomonas suwonensis Strain J1, a Cellulose-Degrading Bacterium Isolated from Leaf- and Wood-Enriched Soil.</title>
        <authorList>
            <person name="Hou L."/>
            <person name="Jiang J."/>
            <person name="Xu Z."/>
            <person name="Zhou Y."/>
            <person name="Leung F.C."/>
        </authorList>
    </citation>
    <scope>NUCLEOTIDE SEQUENCE [LARGE SCALE GENOMIC DNA]</scope>
    <source>
        <strain evidence="1 2">J1</strain>
    </source>
</reference>
<accession>A0A0E3Z2A9</accession>
<gene>
    <name evidence="1" type="ORF">WQ53_11125</name>
</gene>
<evidence type="ECO:0000313" key="2">
    <source>
        <dbReference type="Proteomes" id="UP000033067"/>
    </source>
</evidence>
<sequence>MFEGQPQAEIEALMKRDPEFRQLYQRHRTLDKKVMDAELGILPIDDFTLGQMKREKLHAKEKLLRIYDRAH</sequence>
<dbReference type="eggNOG" id="COG2841">
    <property type="taxonomic scope" value="Bacteria"/>
</dbReference>
<protein>
    <recommendedName>
        <fullName evidence="3">DUF465 domain-containing protein</fullName>
    </recommendedName>
</protein>
<evidence type="ECO:0000313" key="1">
    <source>
        <dbReference type="EMBL" id="AKC87213.1"/>
    </source>
</evidence>
<dbReference type="InterPro" id="IPR038444">
    <property type="entry name" value="DUF465_sf"/>
</dbReference>
<dbReference type="KEGG" id="psuw:WQ53_11125"/>
<proteinExistence type="predicted"/>
<dbReference type="InterPro" id="IPR007420">
    <property type="entry name" value="DUF465"/>
</dbReference>
<dbReference type="EMBL" id="CP011144">
    <property type="protein sequence ID" value="AKC87213.1"/>
    <property type="molecule type" value="Genomic_DNA"/>
</dbReference>
<dbReference type="Proteomes" id="UP000033067">
    <property type="component" value="Chromosome"/>
</dbReference>
<dbReference type="Gene3D" id="6.10.280.50">
    <property type="match status" value="1"/>
</dbReference>
<dbReference type="Pfam" id="PF04325">
    <property type="entry name" value="DUF465"/>
    <property type="match status" value="1"/>
</dbReference>
<name>A0A0E3Z2A9_9GAMM</name>
<dbReference type="PATRIC" id="fig|314722.6.peg.2408"/>
<evidence type="ECO:0008006" key="3">
    <source>
        <dbReference type="Google" id="ProtNLM"/>
    </source>
</evidence>
<keyword evidence="2" id="KW-1185">Reference proteome</keyword>
<dbReference type="AlphaFoldDB" id="A0A0E3Z2A9"/>
<organism evidence="1 2">
    <name type="scientific">Pseudoxanthomonas suwonensis</name>
    <dbReference type="NCBI Taxonomy" id="314722"/>
    <lineage>
        <taxon>Bacteria</taxon>
        <taxon>Pseudomonadati</taxon>
        <taxon>Pseudomonadota</taxon>
        <taxon>Gammaproteobacteria</taxon>
        <taxon>Lysobacterales</taxon>
        <taxon>Lysobacteraceae</taxon>
        <taxon>Pseudoxanthomonas</taxon>
    </lineage>
</organism>